<evidence type="ECO:0000256" key="1">
    <source>
        <dbReference type="ARBA" id="ARBA00022722"/>
    </source>
</evidence>
<evidence type="ECO:0000256" key="7">
    <source>
        <dbReference type="ARBA" id="ARBA00022840"/>
    </source>
</evidence>
<organism evidence="14 15">
    <name type="scientific">Candidatus Thiodictyon syntrophicum</name>
    <dbReference type="NCBI Taxonomy" id="1166950"/>
    <lineage>
        <taxon>Bacteria</taxon>
        <taxon>Pseudomonadati</taxon>
        <taxon>Pseudomonadota</taxon>
        <taxon>Gammaproteobacteria</taxon>
        <taxon>Chromatiales</taxon>
        <taxon>Chromatiaceae</taxon>
        <taxon>Thiodictyon</taxon>
    </lineage>
</organism>
<evidence type="ECO:0000256" key="4">
    <source>
        <dbReference type="ARBA" id="ARBA00022801"/>
    </source>
</evidence>
<dbReference type="PANTHER" id="PTHR43788:SF6">
    <property type="entry name" value="DNA HELICASE B"/>
    <property type="match status" value="1"/>
</dbReference>
<dbReference type="NCBIfam" id="TIGR01447">
    <property type="entry name" value="recD"/>
    <property type="match status" value="1"/>
</dbReference>
<comment type="similarity">
    <text evidence="11">Belongs to the RecD family.</text>
</comment>
<dbReference type="Pfam" id="PF13538">
    <property type="entry name" value="UvrD_C_2"/>
    <property type="match status" value="1"/>
</dbReference>
<dbReference type="EMBL" id="CP020370">
    <property type="protein sequence ID" value="AUB84660.1"/>
    <property type="molecule type" value="Genomic_DNA"/>
</dbReference>
<keyword evidence="7 11" id="KW-0067">ATP-binding</keyword>
<keyword evidence="6 11" id="KW-0269">Exonuclease</keyword>
<dbReference type="GO" id="GO:0016887">
    <property type="term" value="F:ATP hydrolysis activity"/>
    <property type="evidence" value="ECO:0007669"/>
    <property type="project" value="RHEA"/>
</dbReference>
<keyword evidence="8 11" id="KW-0238">DNA-binding</keyword>
<comment type="function">
    <text evidence="11">A helicase/nuclease that prepares dsDNA breaks (DSB) for recombinational DNA repair. Binds to DSBs and unwinds DNA via a highly rapid and processive ATP-dependent bidirectional helicase activity. Unwinds dsDNA until it encounters a Chi (crossover hotspot instigator) sequence from the 3' direction. Cuts ssDNA a few nucleotides 3' to the Chi site. The properties and activities of the enzyme are changed at Chi. The Chi-altered holoenzyme produces a long 3'-ssDNA overhang and facilitates RecA-binding to the ssDNA for homologous DNA recombination and repair. Holoenzyme degrades any linearized DNA that is unable to undergo homologous recombination. In the holoenzyme this subunit has ssDNA-dependent ATPase and 5'-3' helicase activity. When added to pre-assembled RecBC greatly stimulates nuclease activity and augments holoenzyme processivity. Negatively regulates the RecA-loading ability of RecBCD.</text>
</comment>
<dbReference type="CDD" id="cd17933">
    <property type="entry name" value="DEXSc_RecD-like"/>
    <property type="match status" value="1"/>
</dbReference>
<dbReference type="KEGG" id="tsy:THSYN_05435"/>
<evidence type="ECO:0000256" key="5">
    <source>
        <dbReference type="ARBA" id="ARBA00022806"/>
    </source>
</evidence>
<dbReference type="InterPro" id="IPR041851">
    <property type="entry name" value="RecD_N_sf"/>
</dbReference>
<reference evidence="14 15" key="1">
    <citation type="submission" date="2017-03" db="EMBL/GenBank/DDBJ databases">
        <title>Complete genome sequence of Candidatus 'Thiodictyon syntrophicum' sp. nov. strain Cad16T, a photolithoautotroph purple sulfur bacterium isolated from an alpine meromictic lake.</title>
        <authorList>
            <person name="Luedin S.M."/>
            <person name="Pothier J.F."/>
            <person name="Danza F."/>
            <person name="Storelli N."/>
            <person name="Wittwer M."/>
            <person name="Tonolla M."/>
        </authorList>
    </citation>
    <scope>NUCLEOTIDE SEQUENCE [LARGE SCALE GENOMIC DNA]</scope>
    <source>
        <strain evidence="14 15">Cad16T</strain>
    </source>
</reference>
<dbReference type="SUPFAM" id="SSF52540">
    <property type="entry name" value="P-loop containing nucleoside triphosphate hydrolases"/>
    <property type="match status" value="2"/>
</dbReference>
<evidence type="ECO:0000256" key="8">
    <source>
        <dbReference type="ARBA" id="ARBA00023125"/>
    </source>
</evidence>
<keyword evidence="15" id="KW-1185">Reference proteome</keyword>
<evidence type="ECO:0000256" key="3">
    <source>
        <dbReference type="ARBA" id="ARBA00022763"/>
    </source>
</evidence>
<feature type="binding site" evidence="11">
    <location>
        <begin position="202"/>
        <end position="209"/>
    </location>
    <ligand>
        <name>ATP</name>
        <dbReference type="ChEBI" id="CHEBI:30616"/>
    </ligand>
</feature>
<dbReference type="EC" id="5.6.2.3" evidence="11"/>
<evidence type="ECO:0000259" key="12">
    <source>
        <dbReference type="Pfam" id="PF13538"/>
    </source>
</evidence>
<comment type="catalytic activity">
    <reaction evidence="11">
        <text>ATP + H2O = ADP + phosphate + H(+)</text>
        <dbReference type="Rhea" id="RHEA:13065"/>
        <dbReference type="ChEBI" id="CHEBI:15377"/>
        <dbReference type="ChEBI" id="CHEBI:15378"/>
        <dbReference type="ChEBI" id="CHEBI:30616"/>
        <dbReference type="ChEBI" id="CHEBI:43474"/>
        <dbReference type="ChEBI" id="CHEBI:456216"/>
        <dbReference type="EC" id="5.6.2.3"/>
    </reaction>
</comment>
<dbReference type="Gene3D" id="3.40.50.300">
    <property type="entry name" value="P-loop containing nucleotide triphosphate hydrolases"/>
    <property type="match status" value="3"/>
</dbReference>
<sequence>MNPDCPDACPLPHALTDPAQRAFIDSLRQAVALRRLRALDLHFARQVAELVGEATGPRLLAAALVSRQVGAGDLCLDLPGLAGRPPFPELPWLLAPPLAQWRAELLAWPAVQGAADALAGGAHSPLILDAADRLYLGRYWHFERGVAQAIGARAAGLAAGVDRERLAAGLARLFPAAPHGTLDRQRVAAAMAVLRPLCVISGGPGTGKTRTVTACLALLIDQARARGETLRIGLAAPTGKAATRLTQSIRQAKAALLGDGALDAGSADAIPEAATTLHRLLGTRPGRAAPRHGPDNPLHLDLLVVDEASMLDLPLAARLLAALPAACRLILLGDREQLASVQAGAVLADLCGRGREPGWSATLAAALAEVGATPTAGSVGAGHLANPDPCCHPGLGDAIALLRRGYRFLPGSGIHAVSAAIQRGDGAGVVAACAADHADARRLDLDGADLAAFIAGFVVPRHRLVMAAADPTAALAALGRYRVLCAVHDGPAGLQRLNRIAEQALAAAGLIRPTGGLYAGQPLLVTANDYDLRLYNGDVGILLPDPAAGGELRAWFETAEGLRRLSPHRLPTLETLFAMTVHKSQGSEFDEVVLVLPPHDSRVLTRELIYTGVTRARRQVTLVAGAQRLAAAVHRQVQRSSGLYDALWPTVD</sequence>
<evidence type="ECO:0000256" key="2">
    <source>
        <dbReference type="ARBA" id="ARBA00022741"/>
    </source>
</evidence>
<dbReference type="GO" id="GO:0003677">
    <property type="term" value="F:DNA binding"/>
    <property type="evidence" value="ECO:0007669"/>
    <property type="project" value="UniProtKB-UniRule"/>
</dbReference>
<name>A0A2K8UGI4_9GAMM</name>
<dbReference type="PANTHER" id="PTHR43788">
    <property type="entry name" value="DNA2/NAM7 HELICASE FAMILY MEMBER"/>
    <property type="match status" value="1"/>
</dbReference>
<dbReference type="HAMAP" id="MF_01487">
    <property type="entry name" value="RecD"/>
    <property type="match status" value="1"/>
</dbReference>
<dbReference type="AlphaFoldDB" id="A0A2K8UGI4"/>
<dbReference type="GO" id="GO:0008854">
    <property type="term" value="F:exodeoxyribonuclease V activity"/>
    <property type="evidence" value="ECO:0007669"/>
    <property type="project" value="InterPro"/>
</dbReference>
<dbReference type="GO" id="GO:0017116">
    <property type="term" value="F:single-stranded DNA helicase activity"/>
    <property type="evidence" value="ECO:0007669"/>
    <property type="project" value="TreeGrafter"/>
</dbReference>
<dbReference type="InterPro" id="IPR049550">
    <property type="entry name" value="RecD_N"/>
</dbReference>
<dbReference type="InterPro" id="IPR050534">
    <property type="entry name" value="Coronavir_polyprotein_1ab"/>
</dbReference>
<dbReference type="Pfam" id="PF13245">
    <property type="entry name" value="AAA_19"/>
    <property type="match status" value="1"/>
</dbReference>
<evidence type="ECO:0000259" key="13">
    <source>
        <dbReference type="Pfam" id="PF21185"/>
    </source>
</evidence>
<dbReference type="Pfam" id="PF21185">
    <property type="entry name" value="RecD_N"/>
    <property type="match status" value="1"/>
</dbReference>
<keyword evidence="5 11" id="KW-0347">Helicase</keyword>
<gene>
    <name evidence="11" type="primary">recD</name>
    <name evidence="14" type="ORF">THSYN_05435</name>
</gene>
<comment type="miscellaneous">
    <text evidence="11">In the RecBCD complex, RecB has a slow 3'-5' helicase, an exonuclease activity and loads RecA onto ssDNA, RecD has a fast 5'-3' helicase activity, while RecC stimulates the ATPase and processivity of the RecB helicase and contributes to recognition of the Chi site.</text>
</comment>
<feature type="domain" description="UvrD-like helicase C-terminal" evidence="12">
    <location>
        <begin position="576"/>
        <end position="623"/>
    </location>
</feature>
<comment type="subunit">
    <text evidence="11">Heterotrimer of RecB, RecC and RecD. All subunits contribute to DNA-binding.</text>
</comment>
<dbReference type="GO" id="GO:0005524">
    <property type="term" value="F:ATP binding"/>
    <property type="evidence" value="ECO:0007669"/>
    <property type="project" value="UniProtKB-UniRule"/>
</dbReference>
<evidence type="ECO:0000256" key="6">
    <source>
        <dbReference type="ARBA" id="ARBA00022839"/>
    </source>
</evidence>
<dbReference type="CDD" id="cd18809">
    <property type="entry name" value="SF1_C_RecD"/>
    <property type="match status" value="1"/>
</dbReference>
<evidence type="ECO:0000313" key="14">
    <source>
        <dbReference type="EMBL" id="AUB84660.1"/>
    </source>
</evidence>
<keyword evidence="4 11" id="KW-0378">Hydrolase</keyword>
<keyword evidence="10 11" id="KW-0413">Isomerase</keyword>
<protein>
    <recommendedName>
        <fullName evidence="11">RecBCD enzyme subunit RecD</fullName>
        <ecNumber evidence="11">5.6.2.3</ecNumber>
    </recommendedName>
    <alternativeName>
        <fullName evidence="11">DNA 5'-3' helicase subunit RecD</fullName>
    </alternativeName>
    <alternativeName>
        <fullName evidence="11">Exonuclease V subunit RecD</fullName>
        <shortName evidence="11">ExoV subunit RecD</shortName>
    </alternativeName>
    <alternativeName>
        <fullName evidence="11">Helicase/nuclease RecBCD subunit RecD</fullName>
    </alternativeName>
</protein>
<dbReference type="InterPro" id="IPR027785">
    <property type="entry name" value="UvrD-like_helicase_C"/>
</dbReference>
<dbReference type="Proteomes" id="UP000232638">
    <property type="component" value="Chromosome"/>
</dbReference>
<keyword evidence="1 11" id="KW-0540">Nuclease</keyword>
<keyword evidence="2 11" id="KW-0547">Nucleotide-binding</keyword>
<feature type="domain" description="RecBCD enzyme subunit RecD N-terminal" evidence="13">
    <location>
        <begin position="34"/>
        <end position="135"/>
    </location>
</feature>
<evidence type="ECO:0000256" key="10">
    <source>
        <dbReference type="ARBA" id="ARBA00023235"/>
    </source>
</evidence>
<accession>A0A2K8UGI4</accession>
<evidence type="ECO:0000313" key="15">
    <source>
        <dbReference type="Proteomes" id="UP000232638"/>
    </source>
</evidence>
<dbReference type="GO" id="GO:0043139">
    <property type="term" value="F:5'-3' DNA helicase activity"/>
    <property type="evidence" value="ECO:0007669"/>
    <property type="project" value="UniProtKB-UniRule"/>
</dbReference>
<dbReference type="GO" id="GO:0009338">
    <property type="term" value="C:exodeoxyribonuclease V complex"/>
    <property type="evidence" value="ECO:0007669"/>
    <property type="project" value="InterPro"/>
</dbReference>
<proteinExistence type="inferred from homology"/>
<keyword evidence="3 11" id="KW-0227">DNA damage</keyword>
<keyword evidence="9 11" id="KW-0234">DNA repair</keyword>
<dbReference type="InterPro" id="IPR027417">
    <property type="entry name" value="P-loop_NTPase"/>
</dbReference>
<dbReference type="GO" id="GO:0000724">
    <property type="term" value="P:double-strand break repair via homologous recombination"/>
    <property type="evidence" value="ECO:0007669"/>
    <property type="project" value="UniProtKB-UniRule"/>
</dbReference>
<evidence type="ECO:0000256" key="11">
    <source>
        <dbReference type="HAMAP-Rule" id="MF_01487"/>
    </source>
</evidence>
<dbReference type="InterPro" id="IPR006344">
    <property type="entry name" value="RecD"/>
</dbReference>
<evidence type="ECO:0000256" key="9">
    <source>
        <dbReference type="ARBA" id="ARBA00023204"/>
    </source>
</evidence>
<dbReference type="Gene3D" id="1.10.10.1020">
    <property type="entry name" value="RecBCD complex, subunit RecD, N-terminal domain"/>
    <property type="match status" value="1"/>
</dbReference>